<sequence>MMDIEPYGIDNKINDFTRGVVNQDTEEETLSSLESKVDVYLSKIKELDSSLHQNDRKYQVIDQQIKSFVSVEKLHKSTPNNRHIFFAGIPLSHSLQLLSTLKREQLSRERAEKLQSQVKKLTEEVDSLNEEKRVDFYRFECSVRKAVAVGMGVSRLVSLFENREKMAVRHFIATLRNINYAFLTLKLRKLNSQKVEKFATLVSNVVRRRIKYVLNQLRRGSPKSNGKPPLPKSLLNKSLISKLVGANTPINPASILKDEVLNGDDDIERVLLIRLERLLEEEMKMLA</sequence>
<evidence type="ECO:0000313" key="3">
    <source>
        <dbReference type="Proteomes" id="UP000244803"/>
    </source>
</evidence>
<dbReference type="OrthoDB" id="365471at2759"/>
<keyword evidence="1" id="KW-0175">Coiled coil</keyword>
<feature type="coiled-coil region" evidence="1">
    <location>
        <begin position="104"/>
        <end position="131"/>
    </location>
</feature>
<dbReference type="Proteomes" id="UP000244803">
    <property type="component" value="Chromosome 2"/>
</dbReference>
<dbReference type="AlphaFoldDB" id="A0A976M8P1"/>
<evidence type="ECO:0000313" key="2">
    <source>
        <dbReference type="EMBL" id="UKJ90737.1"/>
    </source>
</evidence>
<dbReference type="EMBL" id="CP056068">
    <property type="protein sequence ID" value="UKJ90737.1"/>
    <property type="molecule type" value="Genomic_DNA"/>
</dbReference>
<gene>
    <name evidence="2" type="ORF">MACJ_001671</name>
</gene>
<proteinExistence type="predicted"/>
<reference evidence="2" key="1">
    <citation type="submission" date="2022-07" db="EMBL/GenBank/DDBJ databases">
        <title>Evaluation of T. orientalis genome assembly methods using nanopore sequencing and analysis of variation between genomes.</title>
        <authorList>
            <person name="Yam J."/>
            <person name="Micallef M.L."/>
            <person name="Liu M."/>
            <person name="Djordjevic S.P."/>
            <person name="Bogema D.R."/>
            <person name="Jenkins C."/>
        </authorList>
    </citation>
    <scope>NUCLEOTIDE SEQUENCE</scope>
    <source>
        <strain evidence="2">Fish Creek</strain>
    </source>
</reference>
<accession>A0A976M8P1</accession>
<evidence type="ECO:0000256" key="1">
    <source>
        <dbReference type="SAM" id="Coils"/>
    </source>
</evidence>
<protein>
    <submittedName>
        <fullName evidence="2">Uncharacterized protein</fullName>
    </submittedName>
</protein>
<name>A0A976M8P1_THEOR</name>
<organism evidence="2 3">
    <name type="scientific">Theileria orientalis</name>
    <dbReference type="NCBI Taxonomy" id="68886"/>
    <lineage>
        <taxon>Eukaryota</taxon>
        <taxon>Sar</taxon>
        <taxon>Alveolata</taxon>
        <taxon>Apicomplexa</taxon>
        <taxon>Aconoidasida</taxon>
        <taxon>Piroplasmida</taxon>
        <taxon>Theileriidae</taxon>
        <taxon>Theileria</taxon>
    </lineage>
</organism>